<dbReference type="Gene3D" id="3.40.50.410">
    <property type="entry name" value="von Willebrand factor, type A domain"/>
    <property type="match status" value="1"/>
</dbReference>
<dbReference type="Proteomes" id="UP001551695">
    <property type="component" value="Unassembled WGS sequence"/>
</dbReference>
<dbReference type="Pfam" id="PF00092">
    <property type="entry name" value="VWA"/>
    <property type="match status" value="1"/>
</dbReference>
<keyword evidence="1" id="KW-0472">Membrane</keyword>
<evidence type="ECO:0000313" key="4">
    <source>
        <dbReference type="Proteomes" id="UP001551695"/>
    </source>
</evidence>
<organism evidence="3 4">
    <name type="scientific">Nocardia aurea</name>
    <dbReference type="NCBI Taxonomy" id="2144174"/>
    <lineage>
        <taxon>Bacteria</taxon>
        <taxon>Bacillati</taxon>
        <taxon>Actinomycetota</taxon>
        <taxon>Actinomycetes</taxon>
        <taxon>Mycobacteriales</taxon>
        <taxon>Nocardiaceae</taxon>
        <taxon>Nocardia</taxon>
    </lineage>
</organism>
<accession>A0ABV3FV50</accession>
<dbReference type="PROSITE" id="PS50234">
    <property type="entry name" value="VWFA"/>
    <property type="match status" value="1"/>
</dbReference>
<protein>
    <submittedName>
        <fullName evidence="3">VWA domain-containing protein</fullName>
    </submittedName>
</protein>
<feature type="domain" description="VWFA" evidence="2">
    <location>
        <begin position="366"/>
        <end position="556"/>
    </location>
</feature>
<dbReference type="InterPro" id="IPR036465">
    <property type="entry name" value="vWFA_dom_sf"/>
</dbReference>
<proteinExistence type="predicted"/>
<gene>
    <name evidence="3" type="ORF">AB0I48_17190</name>
</gene>
<dbReference type="EMBL" id="JBFAKC010000007">
    <property type="protein sequence ID" value="MEV0709297.1"/>
    <property type="molecule type" value="Genomic_DNA"/>
</dbReference>
<dbReference type="SMART" id="SM00327">
    <property type="entry name" value="VWA"/>
    <property type="match status" value="1"/>
</dbReference>
<keyword evidence="1" id="KW-1133">Transmembrane helix</keyword>
<keyword evidence="1" id="KW-0812">Transmembrane</keyword>
<dbReference type="SUPFAM" id="SSF53300">
    <property type="entry name" value="vWA-like"/>
    <property type="match status" value="1"/>
</dbReference>
<sequence>MGTHRSGINSRGVSKGPVIAAVTVVLLVVAVFAWFQFRDRATDRDSAAAAECVEGESTLFVTVDPDIEAPVRAIADRYNATSPQIRDHCAKVLVTARPTASISAGFTAGGVWNGTLGPQPALWIPTSSRSIEATRVPGLIEGEPTSVATSPVVLAVTEELRQSMEQAQVAWSDLPTLQQGSLDQIGLSDWGGLRMALPEGDATVAAAAAVAATVSGTDPLTTEAAQSGQVVAAVSGLAAGAPQATSTGDALDAIATALPQQKADIHAVAATEQQLRTRPGLVAYRPAGAAPVADHPAAMMSGSWVDQTQNLIASVFAEYLRAPQQATLFTEAGFTVPPPTATGTGASREALDKVAATLADPVLGVQSTVVLDISASMATSEGSGTRLSNSLGALRSTMNVMPPDFGLGVWTFAENLDGAKPYDVLASTAPLTTTQRTAIDTALSKVRPSDSRTDQAYPTVLAAYRAAIANYAAGRTNSLLVVTDGPDDDSSMTGAQLLADIAAASDKSRPVRIDIVVIGGTATETMRDLAEKTGGTYTRVATSDNLTFASTVVKALTSP</sequence>
<comment type="caution">
    <text evidence="3">The sequence shown here is derived from an EMBL/GenBank/DDBJ whole genome shotgun (WGS) entry which is preliminary data.</text>
</comment>
<feature type="transmembrane region" description="Helical" evidence="1">
    <location>
        <begin position="12"/>
        <end position="35"/>
    </location>
</feature>
<evidence type="ECO:0000259" key="2">
    <source>
        <dbReference type="PROSITE" id="PS50234"/>
    </source>
</evidence>
<dbReference type="RefSeq" id="WP_355090495.1">
    <property type="nucleotide sequence ID" value="NZ_JBEXKW010000099.1"/>
</dbReference>
<reference evidence="3 4" key="1">
    <citation type="submission" date="2024-06" db="EMBL/GenBank/DDBJ databases">
        <title>The Natural Products Discovery Center: Release of the First 8490 Sequenced Strains for Exploring Actinobacteria Biosynthetic Diversity.</title>
        <authorList>
            <person name="Kalkreuter E."/>
            <person name="Kautsar S.A."/>
            <person name="Yang D."/>
            <person name="Bader C.D."/>
            <person name="Teijaro C.N."/>
            <person name="Fluegel L."/>
            <person name="Davis C.M."/>
            <person name="Simpson J.R."/>
            <person name="Lauterbach L."/>
            <person name="Steele A.D."/>
            <person name="Gui C."/>
            <person name="Meng S."/>
            <person name="Li G."/>
            <person name="Viehrig K."/>
            <person name="Ye F."/>
            <person name="Su P."/>
            <person name="Kiefer A.F."/>
            <person name="Nichols A."/>
            <person name="Cepeda A.J."/>
            <person name="Yan W."/>
            <person name="Fan B."/>
            <person name="Jiang Y."/>
            <person name="Adhikari A."/>
            <person name="Zheng C.-J."/>
            <person name="Schuster L."/>
            <person name="Cowan T.M."/>
            <person name="Smanski M.J."/>
            <person name="Chevrette M.G."/>
            <person name="De Carvalho L.P.S."/>
            <person name="Shen B."/>
        </authorList>
    </citation>
    <scope>NUCLEOTIDE SEQUENCE [LARGE SCALE GENOMIC DNA]</scope>
    <source>
        <strain evidence="3 4">NPDC050403</strain>
    </source>
</reference>
<evidence type="ECO:0000256" key="1">
    <source>
        <dbReference type="SAM" id="Phobius"/>
    </source>
</evidence>
<dbReference type="InterPro" id="IPR002035">
    <property type="entry name" value="VWF_A"/>
</dbReference>
<evidence type="ECO:0000313" key="3">
    <source>
        <dbReference type="EMBL" id="MEV0709297.1"/>
    </source>
</evidence>
<name>A0ABV3FV50_9NOCA</name>
<keyword evidence="4" id="KW-1185">Reference proteome</keyword>